<gene>
    <name evidence="2" type="ORF">KB874_20460</name>
</gene>
<accession>A0A8J7WGN0</accession>
<feature type="transmembrane region" description="Helical" evidence="1">
    <location>
        <begin position="40"/>
        <end position="60"/>
    </location>
</feature>
<sequence length="69" mass="7598">MSQTRAMSAIEATANVVVGWFTAFALQLVIFPAVGLQADLRQHLVISAGFTILSFLRSFALRRAFERLA</sequence>
<feature type="transmembrane region" description="Helical" evidence="1">
    <location>
        <begin position="12"/>
        <end position="34"/>
    </location>
</feature>
<keyword evidence="1" id="KW-1133">Transmembrane helix</keyword>
<dbReference type="EMBL" id="JAGTUU010000009">
    <property type="protein sequence ID" value="MBS0126462.1"/>
    <property type="molecule type" value="Genomic_DNA"/>
</dbReference>
<dbReference type="Pfam" id="PF23858">
    <property type="entry name" value="DUF7220"/>
    <property type="match status" value="1"/>
</dbReference>
<organism evidence="2 3">
    <name type="scientific">Thetidibacter halocola</name>
    <dbReference type="NCBI Taxonomy" id="2827239"/>
    <lineage>
        <taxon>Bacteria</taxon>
        <taxon>Pseudomonadati</taxon>
        <taxon>Pseudomonadota</taxon>
        <taxon>Alphaproteobacteria</taxon>
        <taxon>Rhodobacterales</taxon>
        <taxon>Roseobacteraceae</taxon>
        <taxon>Thetidibacter</taxon>
    </lineage>
</organism>
<keyword evidence="1" id="KW-0812">Transmembrane</keyword>
<keyword evidence="1" id="KW-0472">Membrane</keyword>
<evidence type="ECO:0000313" key="3">
    <source>
        <dbReference type="Proteomes" id="UP000681356"/>
    </source>
</evidence>
<evidence type="ECO:0000313" key="2">
    <source>
        <dbReference type="EMBL" id="MBS0126462.1"/>
    </source>
</evidence>
<comment type="caution">
    <text evidence="2">The sequence shown here is derived from an EMBL/GenBank/DDBJ whole genome shotgun (WGS) entry which is preliminary data.</text>
</comment>
<proteinExistence type="predicted"/>
<keyword evidence="3" id="KW-1185">Reference proteome</keyword>
<dbReference type="AlphaFoldDB" id="A0A8J7WGN0"/>
<evidence type="ECO:0000256" key="1">
    <source>
        <dbReference type="SAM" id="Phobius"/>
    </source>
</evidence>
<dbReference type="RefSeq" id="WP_212538421.1">
    <property type="nucleotide sequence ID" value="NZ_JAGTUU010000009.1"/>
</dbReference>
<name>A0A8J7WGN0_9RHOB</name>
<protein>
    <submittedName>
        <fullName evidence="2">Uncharacterized protein</fullName>
    </submittedName>
</protein>
<reference evidence="2" key="1">
    <citation type="submission" date="2021-04" db="EMBL/GenBank/DDBJ databases">
        <authorList>
            <person name="Yoon J."/>
        </authorList>
    </citation>
    <scope>NUCLEOTIDE SEQUENCE</scope>
    <source>
        <strain evidence="2">KMU-90</strain>
    </source>
</reference>
<dbReference type="Proteomes" id="UP000681356">
    <property type="component" value="Unassembled WGS sequence"/>
</dbReference>
<dbReference type="InterPro" id="IPR055644">
    <property type="entry name" value="DUF7220"/>
</dbReference>